<name>A0A1V5ZRA6_9BACT</name>
<dbReference type="GO" id="GO:0005524">
    <property type="term" value="F:ATP binding"/>
    <property type="evidence" value="ECO:0007669"/>
    <property type="project" value="UniProtKB-KW"/>
</dbReference>
<keyword evidence="1" id="KW-0436">Ligase</keyword>
<evidence type="ECO:0000256" key="1">
    <source>
        <dbReference type="ARBA" id="ARBA00022598"/>
    </source>
</evidence>
<accession>A0A1V5ZRA6</accession>
<comment type="caution">
    <text evidence="6">The sequence shown here is derived from an EMBL/GenBank/DDBJ whole genome shotgun (WGS) entry which is preliminary data.</text>
</comment>
<dbReference type="AlphaFoldDB" id="A0A1V5ZRA6"/>
<dbReference type="Gene3D" id="3.90.740.10">
    <property type="entry name" value="Valyl/Leucyl/Isoleucyl-tRNA synthetase, editing domain"/>
    <property type="match status" value="1"/>
</dbReference>
<reference evidence="6" key="1">
    <citation type="submission" date="2017-02" db="EMBL/GenBank/DDBJ databases">
        <title>Delving into the versatile metabolic prowess of the omnipresent phylum Bacteroidetes.</title>
        <authorList>
            <person name="Nobu M.K."/>
            <person name="Mei R."/>
            <person name="Narihiro T."/>
            <person name="Kuroda K."/>
            <person name="Liu W.-T."/>
        </authorList>
    </citation>
    <scope>NUCLEOTIDE SEQUENCE</scope>
    <source>
        <strain evidence="6">ADurb.Bin160</strain>
    </source>
</reference>
<dbReference type="GO" id="GO:0006418">
    <property type="term" value="P:tRNA aminoacylation for protein translation"/>
    <property type="evidence" value="ECO:0007669"/>
    <property type="project" value="InterPro"/>
</dbReference>
<dbReference type="SUPFAM" id="SSF50677">
    <property type="entry name" value="ValRS/IleRS/LeuRS editing domain"/>
    <property type="match status" value="1"/>
</dbReference>
<dbReference type="Proteomes" id="UP000485621">
    <property type="component" value="Unassembled WGS sequence"/>
</dbReference>
<evidence type="ECO:0000313" key="6">
    <source>
        <dbReference type="EMBL" id="OQB42606.1"/>
    </source>
</evidence>
<protein>
    <submittedName>
        <fullName evidence="6">Isoleucyl-tRNA synthetase</fullName>
    </submittedName>
</protein>
<evidence type="ECO:0000256" key="5">
    <source>
        <dbReference type="ARBA" id="ARBA00023146"/>
    </source>
</evidence>
<dbReference type="InterPro" id="IPR009008">
    <property type="entry name" value="Val/Leu/Ile-tRNA-synth_edit"/>
</dbReference>
<evidence type="ECO:0000256" key="2">
    <source>
        <dbReference type="ARBA" id="ARBA00022741"/>
    </source>
</evidence>
<sequence>MEPDKTTHFQRAEIIDSENELGMAIKIENTIIDDAEEIINQFYDLYTYKNNFAGQITPDKDINVLAWTTTPWTLPSNSFLAV</sequence>
<keyword evidence="5 6" id="KW-0030">Aminoacyl-tRNA synthetase</keyword>
<keyword evidence="3" id="KW-0067">ATP-binding</keyword>
<organism evidence="6">
    <name type="scientific">candidate division CPR1 bacterium ADurb.Bin160</name>
    <dbReference type="NCBI Taxonomy" id="1852826"/>
    <lineage>
        <taxon>Bacteria</taxon>
        <taxon>candidate division CPR1</taxon>
    </lineage>
</organism>
<keyword evidence="2" id="KW-0547">Nucleotide-binding</keyword>
<dbReference type="GO" id="GO:0002161">
    <property type="term" value="F:aminoacyl-tRNA deacylase activity"/>
    <property type="evidence" value="ECO:0007669"/>
    <property type="project" value="InterPro"/>
</dbReference>
<dbReference type="EMBL" id="MWDB01000001">
    <property type="protein sequence ID" value="OQB42606.1"/>
    <property type="molecule type" value="Genomic_DNA"/>
</dbReference>
<gene>
    <name evidence="6" type="ORF">BWY04_00042</name>
</gene>
<evidence type="ECO:0000256" key="4">
    <source>
        <dbReference type="ARBA" id="ARBA00022917"/>
    </source>
</evidence>
<proteinExistence type="predicted"/>
<dbReference type="GO" id="GO:0004812">
    <property type="term" value="F:aminoacyl-tRNA ligase activity"/>
    <property type="evidence" value="ECO:0007669"/>
    <property type="project" value="UniProtKB-KW"/>
</dbReference>
<evidence type="ECO:0000256" key="3">
    <source>
        <dbReference type="ARBA" id="ARBA00022840"/>
    </source>
</evidence>
<keyword evidence="4" id="KW-0648">Protein biosynthesis</keyword>